<dbReference type="SMART" id="SM00468">
    <property type="entry name" value="PreSET"/>
    <property type="match status" value="1"/>
</dbReference>
<evidence type="ECO:0000259" key="10">
    <source>
        <dbReference type="PROSITE" id="PS50280"/>
    </source>
</evidence>
<feature type="compositionally biased region" description="Low complexity" evidence="9">
    <location>
        <begin position="142"/>
        <end position="155"/>
    </location>
</feature>
<evidence type="ECO:0000259" key="12">
    <source>
        <dbReference type="PROSITE" id="PS50868"/>
    </source>
</evidence>
<feature type="region of interest" description="Disordered" evidence="9">
    <location>
        <begin position="363"/>
        <end position="476"/>
    </location>
</feature>
<dbReference type="InterPro" id="IPR036987">
    <property type="entry name" value="SRA-YDG_sf"/>
</dbReference>
<dbReference type="SUPFAM" id="SSF82199">
    <property type="entry name" value="SET domain"/>
    <property type="match status" value="1"/>
</dbReference>
<comment type="caution">
    <text evidence="14">The sequence shown here is derived from an EMBL/GenBank/DDBJ whole genome shotgun (WGS) entry which is preliminary data.</text>
</comment>
<dbReference type="InterPro" id="IPR007728">
    <property type="entry name" value="Pre-SET_dom"/>
</dbReference>
<evidence type="ECO:0000256" key="7">
    <source>
        <dbReference type="ARBA" id="ARBA00023242"/>
    </source>
</evidence>
<protein>
    <submittedName>
        <fullName evidence="14">Uncharacterized protein</fullName>
    </submittedName>
</protein>
<evidence type="ECO:0000256" key="9">
    <source>
        <dbReference type="SAM" id="MobiDB-lite"/>
    </source>
</evidence>
<dbReference type="Proteomes" id="UP000604825">
    <property type="component" value="Unassembled WGS sequence"/>
</dbReference>
<dbReference type="AlphaFoldDB" id="A0A811PAS1"/>
<feature type="domain" description="Post-SET" evidence="12">
    <location>
        <begin position="916"/>
        <end position="932"/>
    </location>
</feature>
<dbReference type="GO" id="GO:0032259">
    <property type="term" value="P:methylation"/>
    <property type="evidence" value="ECO:0007669"/>
    <property type="project" value="UniProtKB-KW"/>
</dbReference>
<dbReference type="Gene3D" id="2.170.270.10">
    <property type="entry name" value="SET domain"/>
    <property type="match status" value="2"/>
</dbReference>
<dbReference type="InterPro" id="IPR015947">
    <property type="entry name" value="PUA-like_sf"/>
</dbReference>
<dbReference type="OrthoDB" id="5792673at2759"/>
<reference evidence="14" key="1">
    <citation type="submission" date="2020-10" db="EMBL/GenBank/DDBJ databases">
        <authorList>
            <person name="Han B."/>
            <person name="Lu T."/>
            <person name="Zhao Q."/>
            <person name="Huang X."/>
            <person name="Zhao Y."/>
        </authorList>
    </citation>
    <scope>NUCLEOTIDE SEQUENCE</scope>
</reference>
<dbReference type="PROSITE" id="PS50280">
    <property type="entry name" value="SET"/>
    <property type="match status" value="1"/>
</dbReference>
<dbReference type="EMBL" id="CAJGYO010000006">
    <property type="protein sequence ID" value="CAD6236288.1"/>
    <property type="molecule type" value="Genomic_DNA"/>
</dbReference>
<dbReference type="InterPro" id="IPR046341">
    <property type="entry name" value="SET_dom_sf"/>
</dbReference>
<dbReference type="InterPro" id="IPR003616">
    <property type="entry name" value="Post-SET_dom"/>
</dbReference>
<dbReference type="InterPro" id="IPR001214">
    <property type="entry name" value="SET_dom"/>
</dbReference>
<proteinExistence type="predicted"/>
<dbReference type="SUPFAM" id="SSF88697">
    <property type="entry name" value="PUA domain-like"/>
    <property type="match status" value="1"/>
</dbReference>
<comment type="subcellular location">
    <subcellularLocation>
        <location evidence="1">Chromosome</location>
    </subcellularLocation>
    <subcellularLocation>
        <location evidence="8">Nucleus</location>
    </subcellularLocation>
</comment>
<feature type="domain" description="Pre-SET" evidence="11">
    <location>
        <begin position="752"/>
        <end position="813"/>
    </location>
</feature>
<dbReference type="PROSITE" id="PS50867">
    <property type="entry name" value="PRE_SET"/>
    <property type="match status" value="1"/>
</dbReference>
<dbReference type="SMART" id="SM00466">
    <property type="entry name" value="SRA"/>
    <property type="match status" value="1"/>
</dbReference>
<feature type="region of interest" description="Disordered" evidence="9">
    <location>
        <begin position="142"/>
        <end position="185"/>
    </location>
</feature>
<evidence type="ECO:0000256" key="6">
    <source>
        <dbReference type="ARBA" id="ARBA00022853"/>
    </source>
</evidence>
<evidence type="ECO:0000256" key="1">
    <source>
        <dbReference type="ARBA" id="ARBA00004286"/>
    </source>
</evidence>
<evidence type="ECO:0000259" key="13">
    <source>
        <dbReference type="PROSITE" id="PS51015"/>
    </source>
</evidence>
<dbReference type="Pfam" id="PF05033">
    <property type="entry name" value="Pre-SET"/>
    <property type="match status" value="1"/>
</dbReference>
<dbReference type="GO" id="GO:0005634">
    <property type="term" value="C:nucleus"/>
    <property type="evidence" value="ECO:0007669"/>
    <property type="project" value="UniProtKB-SubCell"/>
</dbReference>
<dbReference type="PANTHER" id="PTHR45660:SF13">
    <property type="entry name" value="HISTONE-LYSINE N-METHYLTRANSFERASE SETMAR"/>
    <property type="match status" value="1"/>
</dbReference>
<keyword evidence="3" id="KW-0489">Methyltransferase</keyword>
<keyword evidence="7 8" id="KW-0539">Nucleus</keyword>
<evidence type="ECO:0000256" key="4">
    <source>
        <dbReference type="ARBA" id="ARBA00022679"/>
    </source>
</evidence>
<evidence type="ECO:0000313" key="14">
    <source>
        <dbReference type="EMBL" id="CAD6236288.1"/>
    </source>
</evidence>
<accession>A0A811PAS1</accession>
<keyword evidence="5" id="KW-0949">S-adenosyl-L-methionine</keyword>
<feature type="compositionally biased region" description="Acidic residues" evidence="9">
    <location>
        <begin position="401"/>
        <end position="413"/>
    </location>
</feature>
<keyword evidence="4" id="KW-0808">Transferase</keyword>
<evidence type="ECO:0000259" key="11">
    <source>
        <dbReference type="PROSITE" id="PS50867"/>
    </source>
</evidence>
<dbReference type="GO" id="GO:0003690">
    <property type="term" value="F:double-stranded DNA binding"/>
    <property type="evidence" value="ECO:0007669"/>
    <property type="project" value="TreeGrafter"/>
</dbReference>
<dbReference type="Pfam" id="PF02182">
    <property type="entry name" value="SAD_SRA"/>
    <property type="match status" value="1"/>
</dbReference>
<dbReference type="GO" id="GO:0008270">
    <property type="term" value="F:zinc ion binding"/>
    <property type="evidence" value="ECO:0007669"/>
    <property type="project" value="InterPro"/>
</dbReference>
<dbReference type="PROSITE" id="PS50868">
    <property type="entry name" value="POST_SET"/>
    <property type="match status" value="1"/>
</dbReference>
<organism evidence="14 15">
    <name type="scientific">Miscanthus lutarioriparius</name>
    <dbReference type="NCBI Taxonomy" id="422564"/>
    <lineage>
        <taxon>Eukaryota</taxon>
        <taxon>Viridiplantae</taxon>
        <taxon>Streptophyta</taxon>
        <taxon>Embryophyta</taxon>
        <taxon>Tracheophyta</taxon>
        <taxon>Spermatophyta</taxon>
        <taxon>Magnoliopsida</taxon>
        <taxon>Liliopsida</taxon>
        <taxon>Poales</taxon>
        <taxon>Poaceae</taxon>
        <taxon>PACMAD clade</taxon>
        <taxon>Panicoideae</taxon>
        <taxon>Andropogonodae</taxon>
        <taxon>Andropogoneae</taxon>
        <taxon>Saccharinae</taxon>
        <taxon>Miscanthus</taxon>
    </lineage>
</organism>
<dbReference type="PANTHER" id="PTHR45660">
    <property type="entry name" value="HISTONE-LYSINE N-METHYLTRANSFERASE SETMAR"/>
    <property type="match status" value="1"/>
</dbReference>
<feature type="compositionally biased region" description="Polar residues" evidence="9">
    <location>
        <begin position="366"/>
        <end position="379"/>
    </location>
</feature>
<dbReference type="PROSITE" id="PS51575">
    <property type="entry name" value="SAM_MT43_SUVAR39_2"/>
    <property type="match status" value="1"/>
</dbReference>
<sequence length="932" mass="102021">MNGCVVLLVPSAAAVSESAENAARRLHLVGANCSLRQLPFLHCLLAASNLALRSGDLALSSRLMALRGGEQEGVAETNATMHTRQLRRSTASRWQPLLRSGSPVGPSPSQRYGGGPYLLRLLSCKQEFVPSIELAEMQTMEQTQAAQKADTTTTDLNTLPEEGGDEVPDLNRSPAQHEHEEDHDPLEDVVAAVEVGGADHLDVHPNENDEQEEIHQDVSRMLQPNLIRLRIGRCAIIGRTQLLQVEMNRPSNFMPTPEQDVLDVKPLRTLAPMFPAPLGVNTFNQSTTPPMIFVTPAGQFQGGFGAWNNSAAKSFFAFGSEDASGGKAHKFGDQNTGSGKAATFGDQDAFGSQNVATGVQDAAGGQTATDWTSDVSANPNGPIDATPISAYRSTQPIVISLDDDDDDNDDDDVPYASNKTSASGRKIKRPSRLSRYNVRDGLVSDSSNSTKVKRPKSSHKNAAADNENALLPPSDDPRETVEAVLMTFEALRRRHLQLDEAQETNKRADLKASAIMMASNIRANSGKRIGVVPGVEIGDIFYFRMELCIIGLHAPSMAGIDYMTAKFADEDDSVAICIVAAGGYDNNDDDTDVLVYSGSGGNSKNSEERHDQKLERGNLALERSLSRKNVIRVVRGYKDPGCLTGKVYIYDGLYRIHESWKEKTKSGIFCFKYKLLREPGQPDGVAIWKMSQKWVENPITRGSFLHPDLSSGAENLPVFLVNDIDSDKGPHHFTYTTQVEHLNPLSSVKPLEGCRCLSVCLPGDANCCCAQRNGGSLPYSSSGLLVCRKTMVYECGESCRCSFNCRNRVTQKGVRIHFEVFKTGNRGWGLRSWDAIRAGSFICEYVGEVIDDAKINLNDIEDDYIFPTLCPVQFDHEDDHRPHIMFFALKHIPPMTELTYDYGDIGADSSGVRSPRSKNCLCGSSNCRGFFI</sequence>
<keyword evidence="6" id="KW-0156">Chromatin regulator</keyword>
<dbReference type="InterPro" id="IPR051357">
    <property type="entry name" value="H3K9_HMTase_SUVAR3-9"/>
</dbReference>
<dbReference type="InterPro" id="IPR025794">
    <property type="entry name" value="H3-K9-MeTrfase_plant"/>
</dbReference>
<name>A0A811PAS1_9POAL</name>
<evidence type="ECO:0000256" key="3">
    <source>
        <dbReference type="ARBA" id="ARBA00022603"/>
    </source>
</evidence>
<feature type="domain" description="SET" evidence="10">
    <location>
        <begin position="816"/>
        <end position="903"/>
    </location>
</feature>
<gene>
    <name evidence="14" type="ORF">NCGR_LOCUS24248</name>
</gene>
<evidence type="ECO:0000256" key="8">
    <source>
        <dbReference type="PROSITE-ProRule" id="PRU00358"/>
    </source>
</evidence>
<dbReference type="PROSITE" id="PS51015">
    <property type="entry name" value="YDG"/>
    <property type="match status" value="1"/>
</dbReference>
<dbReference type="SMART" id="SM00317">
    <property type="entry name" value="SET"/>
    <property type="match status" value="1"/>
</dbReference>
<feature type="domain" description="YDG" evidence="13">
    <location>
        <begin position="530"/>
        <end position="677"/>
    </location>
</feature>
<dbReference type="InterPro" id="IPR003105">
    <property type="entry name" value="SRA_YDG"/>
</dbReference>
<evidence type="ECO:0000313" key="15">
    <source>
        <dbReference type="Proteomes" id="UP000604825"/>
    </source>
</evidence>
<dbReference type="GO" id="GO:0005694">
    <property type="term" value="C:chromosome"/>
    <property type="evidence" value="ECO:0007669"/>
    <property type="project" value="UniProtKB-SubCell"/>
</dbReference>
<keyword evidence="2" id="KW-0158">Chromosome</keyword>
<evidence type="ECO:0000256" key="2">
    <source>
        <dbReference type="ARBA" id="ARBA00022454"/>
    </source>
</evidence>
<dbReference type="Gene3D" id="2.30.280.10">
    <property type="entry name" value="SRA-YDG"/>
    <property type="match status" value="1"/>
</dbReference>
<dbReference type="FunFam" id="2.30.280.10:FF:000003">
    <property type="entry name" value="Histone-lysine N-methyltransferase, H3 lysine-9 specific SUVH5"/>
    <property type="match status" value="1"/>
</dbReference>
<evidence type="ECO:0000256" key="5">
    <source>
        <dbReference type="ARBA" id="ARBA00022691"/>
    </source>
</evidence>
<dbReference type="GO" id="GO:0042054">
    <property type="term" value="F:histone methyltransferase activity"/>
    <property type="evidence" value="ECO:0007669"/>
    <property type="project" value="InterPro"/>
</dbReference>
<keyword evidence="15" id="KW-1185">Reference proteome</keyword>